<dbReference type="GeneID" id="55659284"/>
<dbReference type="KEGG" id="slk:SLUN_28955"/>
<gene>
    <name evidence="2" type="ORF">SLUN_28955</name>
</gene>
<evidence type="ECO:0000313" key="2">
    <source>
        <dbReference type="EMBL" id="AVZ75637.1"/>
    </source>
</evidence>
<dbReference type="Proteomes" id="UP000244201">
    <property type="component" value="Chromosome"/>
</dbReference>
<evidence type="ECO:0000256" key="1">
    <source>
        <dbReference type="SAM" id="MobiDB-lite"/>
    </source>
</evidence>
<reference evidence="2 3" key="1">
    <citation type="submission" date="2018-01" db="EMBL/GenBank/DDBJ databases">
        <title>Complete genome sequence of Streptomyces lunaelactis MM109T, a Ferroverdin A producer isolated from cave moonmilk deposits.</title>
        <authorList>
            <person name="Naome A."/>
            <person name="Martinet L."/>
            <person name="Maciejewska M."/>
            <person name="Anderssen S."/>
            <person name="Adam D."/>
            <person name="Tenconi E."/>
            <person name="Deflandre B."/>
            <person name="Arguelles-Arias A."/>
            <person name="Calusinska M."/>
            <person name="Copieters W."/>
            <person name="Karim L."/>
            <person name="Hanikenne M."/>
            <person name="Baurain D."/>
            <person name="van Wezel G."/>
            <person name="Smargiasso N."/>
            <person name="de Pauw E."/>
            <person name="Delfosse P."/>
            <person name="Rigali S."/>
        </authorList>
    </citation>
    <scope>NUCLEOTIDE SEQUENCE [LARGE SCALE GENOMIC DNA]</scope>
    <source>
        <strain evidence="2 3">MM109</strain>
    </source>
</reference>
<name>A0A2R4T955_9ACTN</name>
<feature type="compositionally biased region" description="Basic and acidic residues" evidence="1">
    <location>
        <begin position="132"/>
        <end position="164"/>
    </location>
</feature>
<proteinExistence type="predicted"/>
<evidence type="ECO:0000313" key="3">
    <source>
        <dbReference type="Proteomes" id="UP000244201"/>
    </source>
</evidence>
<dbReference type="AlphaFoldDB" id="A0A2R4T955"/>
<accession>A0A2R4T955</accession>
<dbReference type="OrthoDB" id="4296169at2"/>
<sequence>MLDGGGGGGGGSTGGGDLELGVGALKKFQGQINDLLADLEGGEAGKTKVAAQAVSRTSFSGANTEFGEAEGFYLQYNRVHKALVSLSKSLGDQIELLSIAVHGADVGFNNLEEEQRRRFHSIQTRVYQEQQEQEKQQARWEAQQKQDKEPGEKSGEPEPARGNEKSINPKGLR</sequence>
<feature type="region of interest" description="Disordered" evidence="1">
    <location>
        <begin position="127"/>
        <end position="173"/>
    </location>
</feature>
<protein>
    <submittedName>
        <fullName evidence="2">Uncharacterized protein</fullName>
    </submittedName>
</protein>
<dbReference type="EMBL" id="CP026304">
    <property type="protein sequence ID" value="AVZ75637.1"/>
    <property type="molecule type" value="Genomic_DNA"/>
</dbReference>
<keyword evidence="3" id="KW-1185">Reference proteome</keyword>
<organism evidence="2 3">
    <name type="scientific">Streptomyces lunaelactis</name>
    <dbReference type="NCBI Taxonomy" id="1535768"/>
    <lineage>
        <taxon>Bacteria</taxon>
        <taxon>Bacillati</taxon>
        <taxon>Actinomycetota</taxon>
        <taxon>Actinomycetes</taxon>
        <taxon>Kitasatosporales</taxon>
        <taxon>Streptomycetaceae</taxon>
        <taxon>Streptomyces</taxon>
    </lineage>
</organism>
<dbReference type="RefSeq" id="WP_108152927.1">
    <property type="nucleotide sequence ID" value="NZ_CP026304.1"/>
</dbReference>